<dbReference type="GO" id="GO:0006537">
    <property type="term" value="P:glutamate biosynthetic process"/>
    <property type="evidence" value="ECO:0007669"/>
    <property type="project" value="InterPro"/>
</dbReference>
<evidence type="ECO:0000256" key="1">
    <source>
        <dbReference type="ARBA" id="ARBA00009716"/>
    </source>
</evidence>
<comment type="similarity">
    <text evidence="1">Belongs to the glutamate synthase family.</text>
</comment>
<dbReference type="InterPro" id="IPR002932">
    <property type="entry name" value="Glu_synthdom"/>
</dbReference>
<dbReference type="SUPFAM" id="SSF51395">
    <property type="entry name" value="FMN-linked oxidoreductases"/>
    <property type="match status" value="1"/>
</dbReference>
<gene>
    <name evidence="3" type="ORF">KPZU09_60090</name>
</gene>
<organism evidence="3 4">
    <name type="scientific">Klebsiella pneumoniae</name>
    <dbReference type="NCBI Taxonomy" id="573"/>
    <lineage>
        <taxon>Bacteria</taxon>
        <taxon>Pseudomonadati</taxon>
        <taxon>Pseudomonadota</taxon>
        <taxon>Gammaproteobacteria</taxon>
        <taxon>Enterobacterales</taxon>
        <taxon>Enterobacteriaceae</taxon>
        <taxon>Klebsiella/Raoultella group</taxon>
        <taxon>Klebsiella</taxon>
        <taxon>Klebsiella pneumoniae complex</taxon>
    </lineage>
</organism>
<name>A0A919HZJ5_KLEPN</name>
<dbReference type="Gene3D" id="3.20.20.70">
    <property type="entry name" value="Aldolase class I"/>
    <property type="match status" value="1"/>
</dbReference>
<proteinExistence type="inferred from homology"/>
<feature type="domain" description="Glutamate synthase" evidence="2">
    <location>
        <begin position="1"/>
        <end position="40"/>
    </location>
</feature>
<dbReference type="InterPro" id="IPR013785">
    <property type="entry name" value="Aldolase_TIM"/>
</dbReference>
<dbReference type="EMBL" id="BNFF01000001">
    <property type="protein sequence ID" value="GHK56273.1"/>
    <property type="molecule type" value="Genomic_DNA"/>
</dbReference>
<sequence>MISVKLVSEPGVGTIATGVAKAYADLITIAGYDGGTGRARSLR</sequence>
<reference evidence="3" key="1">
    <citation type="submission" date="2020-10" db="EMBL/GenBank/DDBJ databases">
        <title>Genome Sequence of ESBL Producing Zambian Clinical Strains.</title>
        <authorList>
            <person name="Shawa M."/>
            <person name="Furuta Y."/>
            <person name="Simbotwe M."/>
            <person name="Mulenga E."/>
            <person name="Mubanga M."/>
            <person name="Mulenga G."/>
            <person name="Kaile C."/>
            <person name="Zorigt T."/>
            <person name="Hang'ombe B."/>
            <person name="Higashi H."/>
        </authorList>
    </citation>
    <scope>NUCLEOTIDE SEQUENCE</scope>
    <source>
        <strain evidence="3">Zam_UTH_09</strain>
    </source>
</reference>
<dbReference type="GO" id="GO:0015930">
    <property type="term" value="F:glutamate synthase activity"/>
    <property type="evidence" value="ECO:0007669"/>
    <property type="project" value="InterPro"/>
</dbReference>
<comment type="caution">
    <text evidence="3">The sequence shown here is derived from an EMBL/GenBank/DDBJ whole genome shotgun (WGS) entry which is preliminary data.</text>
</comment>
<dbReference type="AlphaFoldDB" id="A0A919HZJ5"/>
<accession>A0A919HZJ5</accession>
<evidence type="ECO:0000259" key="2">
    <source>
        <dbReference type="Pfam" id="PF01645"/>
    </source>
</evidence>
<protein>
    <recommendedName>
        <fullName evidence="2">Glutamate synthase domain-containing protein</fullName>
    </recommendedName>
</protein>
<evidence type="ECO:0000313" key="4">
    <source>
        <dbReference type="Proteomes" id="UP000655094"/>
    </source>
</evidence>
<evidence type="ECO:0000313" key="3">
    <source>
        <dbReference type="EMBL" id="GHK56273.1"/>
    </source>
</evidence>
<dbReference type="Proteomes" id="UP000655094">
    <property type="component" value="Unassembled WGS sequence"/>
</dbReference>
<dbReference type="Pfam" id="PF01645">
    <property type="entry name" value="Glu_synthase"/>
    <property type="match status" value="1"/>
</dbReference>